<comment type="caution">
    <text evidence="1">The sequence shown here is derived from an EMBL/GenBank/DDBJ whole genome shotgun (WGS) entry which is preliminary data.</text>
</comment>
<dbReference type="GO" id="GO:0004069">
    <property type="term" value="F:L-aspartate:2-oxoglutarate aminotransferase activity"/>
    <property type="evidence" value="ECO:0007669"/>
    <property type="project" value="UniProtKB-EC"/>
</dbReference>
<organism evidence="1 2">
    <name type="scientific">Cutibacterium avidum ATCC 25577</name>
    <dbReference type="NCBI Taxonomy" id="997355"/>
    <lineage>
        <taxon>Bacteria</taxon>
        <taxon>Bacillati</taxon>
        <taxon>Actinomycetota</taxon>
        <taxon>Actinomycetes</taxon>
        <taxon>Propionibacteriales</taxon>
        <taxon>Propionibacteriaceae</taxon>
        <taxon>Cutibacterium</taxon>
    </lineage>
</organism>
<proteinExistence type="predicted"/>
<dbReference type="EMBL" id="AGBA01000018">
    <property type="protein sequence ID" value="EGY76509.1"/>
    <property type="molecule type" value="Genomic_DNA"/>
</dbReference>
<keyword evidence="2" id="KW-1185">Reference proteome</keyword>
<protein>
    <submittedName>
        <fullName evidence="1">Aspartate aminotransferase</fullName>
        <ecNumber evidence="1">2.6.1.1</ecNumber>
    </submittedName>
</protein>
<keyword evidence="1" id="KW-0032">Aminotransferase</keyword>
<sequence>MASGKESGLPVGKPPEFWCRELTDNAMPPVPGMARYLNELMD</sequence>
<name>G4D0N0_9ACTN</name>
<dbReference type="EC" id="2.6.1.1" evidence="1"/>
<evidence type="ECO:0000313" key="2">
    <source>
        <dbReference type="Proteomes" id="UP000005332"/>
    </source>
</evidence>
<evidence type="ECO:0000313" key="1">
    <source>
        <dbReference type="EMBL" id="EGY76509.1"/>
    </source>
</evidence>
<gene>
    <name evidence="1" type="ORF">HMPREF9153_2338</name>
</gene>
<accession>G4D0N0</accession>
<dbReference type="HOGENOM" id="CLU_3256238_0_0_11"/>
<dbReference type="PATRIC" id="fig|997355.3.peg.2306"/>
<reference evidence="1 2" key="1">
    <citation type="submission" date="2011-06" db="EMBL/GenBank/DDBJ databases">
        <authorList>
            <person name="Muzny D."/>
            <person name="Qin X."/>
            <person name="Deng J."/>
            <person name="Jiang H."/>
            <person name="Liu Y."/>
            <person name="Qu J."/>
            <person name="Song X.-Z."/>
            <person name="Zhang L."/>
            <person name="Thornton R."/>
            <person name="Coyle M."/>
            <person name="Francisco L."/>
            <person name="Jackson L."/>
            <person name="Javaid M."/>
            <person name="Korchina V."/>
            <person name="Kovar C."/>
            <person name="Mata R."/>
            <person name="Mathew T."/>
            <person name="Ngo R."/>
            <person name="Nguyen L."/>
            <person name="Nguyen N."/>
            <person name="Okwuonu G."/>
            <person name="Ongeri F."/>
            <person name="Pham C."/>
            <person name="Simmons D."/>
            <person name="Wilczek-Boney K."/>
            <person name="Hale W."/>
            <person name="Jakkamsetti A."/>
            <person name="Pham P."/>
            <person name="Ruth R."/>
            <person name="San Lucas F."/>
            <person name="Warren J."/>
            <person name="Zhang J."/>
            <person name="Zhao Z."/>
            <person name="Zhou C."/>
            <person name="Zhu D."/>
            <person name="Lee S."/>
            <person name="Bess C."/>
            <person name="Blankenburg K."/>
            <person name="Forbes L."/>
            <person name="Fu Q."/>
            <person name="Gubbala S."/>
            <person name="Hirani K."/>
            <person name="Jayaseelan J.C."/>
            <person name="Lara F."/>
            <person name="Munidasa M."/>
            <person name="Palculict T."/>
            <person name="Patil S."/>
            <person name="Pu L.-L."/>
            <person name="Saada N."/>
            <person name="Tang L."/>
            <person name="Weissenberger G."/>
            <person name="Zhu Y."/>
            <person name="Hemphill L."/>
            <person name="Shang Y."/>
            <person name="Youmans B."/>
            <person name="Ayvaz T."/>
            <person name="Ross M."/>
            <person name="Santibanez J."/>
            <person name="Aqrawi P."/>
            <person name="Gross S."/>
            <person name="Joshi V."/>
            <person name="Fowler G."/>
            <person name="Nazareth L."/>
            <person name="Reid J."/>
            <person name="Worley K."/>
            <person name="Petrosino J."/>
            <person name="Highlander S."/>
            <person name="Gibbs R."/>
        </authorList>
    </citation>
    <scope>NUCLEOTIDE SEQUENCE [LARGE SCALE GENOMIC DNA]</scope>
    <source>
        <strain evidence="1 2">ATCC 25577</strain>
    </source>
</reference>
<dbReference type="AlphaFoldDB" id="G4D0N0"/>
<keyword evidence="1" id="KW-0808">Transferase</keyword>
<dbReference type="Proteomes" id="UP000005332">
    <property type="component" value="Unassembled WGS sequence"/>
</dbReference>